<accession>A0AAV9XX57</accession>
<comment type="caution">
    <text evidence="2">The sequence shown here is derived from an EMBL/GenBank/DDBJ whole genome shotgun (WGS) entry which is preliminary data.</text>
</comment>
<feature type="region of interest" description="Disordered" evidence="1">
    <location>
        <begin position="304"/>
        <end position="323"/>
    </location>
</feature>
<feature type="compositionally biased region" description="Polar residues" evidence="1">
    <location>
        <begin position="312"/>
        <end position="323"/>
    </location>
</feature>
<dbReference type="AlphaFoldDB" id="A0AAV9XX57"/>
<reference evidence="2 3" key="1">
    <citation type="submission" date="2023-10" db="EMBL/GenBank/DDBJ databases">
        <title>Comparative genomics analysis reveals potential genetic determinants of host preference in Cryptosporidium xiaoi.</title>
        <authorList>
            <person name="Xiao L."/>
            <person name="Li J."/>
        </authorList>
    </citation>
    <scope>NUCLEOTIDE SEQUENCE [LARGE SCALE GENOMIC DNA]</scope>
    <source>
        <strain evidence="2 3">52996</strain>
    </source>
</reference>
<sequence>MKNSISRSRSKILSINPLFPVKPLLSVSSLEFEEIWKEVKWDTKKVNLVLDLYSKFCREEYFCESDCLNNNSIQLMSSQRLVSLLRSIAIIGTESNNVKYTDFFSRNDLCSIMTGIPFIDKKNFMRLICLLERSTPHTTTSPAGICRLKLVFAYYDWGWKGYLDDSDWKRLRSDILASTYYGKLFNKECNKSTVISSSTFGNRNNNPIPETLEEGIEQLNNEMSMRSIRNNDNIRIIKDNDEFNEIPSMLPNKQLIVDFPLFVKFVEYRVIKGTSQILRIELPGKDQEESISYSIKYNSGSIFLDNSRESETGPSKSRNSVYNKSSAEKLNKLAQNKQHSVKSSPNNNNVLSELGITNEGKHDINSQIRELDEEINSLKASLGNIYLGENNIEKYPKDGNEKSTPNQSDKLIDSIFSQPVENLDGIFSERNDRHVDLNNNSDKNNQDDIPLSSIVIPTSSTPIRKSRSFRANLVSTSNNEQNSNSVIDYDYNKNLKDIKTPNSANNKSVDFGSPPVLI</sequence>
<dbReference type="Proteomes" id="UP001311799">
    <property type="component" value="Unassembled WGS sequence"/>
</dbReference>
<feature type="region of interest" description="Disordered" evidence="1">
    <location>
        <begin position="498"/>
        <end position="518"/>
    </location>
</feature>
<organism evidence="2 3">
    <name type="scientific">Cryptosporidium xiaoi</name>
    <dbReference type="NCBI Taxonomy" id="659607"/>
    <lineage>
        <taxon>Eukaryota</taxon>
        <taxon>Sar</taxon>
        <taxon>Alveolata</taxon>
        <taxon>Apicomplexa</taxon>
        <taxon>Conoidasida</taxon>
        <taxon>Coccidia</taxon>
        <taxon>Eucoccidiorida</taxon>
        <taxon>Eimeriorina</taxon>
        <taxon>Cryptosporidiidae</taxon>
        <taxon>Cryptosporidium</taxon>
    </lineage>
</organism>
<protein>
    <submittedName>
        <fullName evidence="2">Uncharacterized protein</fullName>
    </submittedName>
</protein>
<proteinExistence type="predicted"/>
<evidence type="ECO:0000256" key="1">
    <source>
        <dbReference type="SAM" id="MobiDB-lite"/>
    </source>
</evidence>
<gene>
    <name evidence="2" type="ORF">RS030_213307</name>
</gene>
<feature type="region of interest" description="Disordered" evidence="1">
    <location>
        <begin position="334"/>
        <end position="355"/>
    </location>
</feature>
<evidence type="ECO:0000313" key="3">
    <source>
        <dbReference type="Proteomes" id="UP001311799"/>
    </source>
</evidence>
<feature type="compositionally biased region" description="Polar residues" evidence="1">
    <location>
        <begin position="334"/>
        <end position="351"/>
    </location>
</feature>
<dbReference type="EMBL" id="JAWDEY010000013">
    <property type="protein sequence ID" value="KAK6589202.1"/>
    <property type="molecule type" value="Genomic_DNA"/>
</dbReference>
<name>A0AAV9XX57_9CRYT</name>
<keyword evidence="3" id="KW-1185">Reference proteome</keyword>
<evidence type="ECO:0000313" key="2">
    <source>
        <dbReference type="EMBL" id="KAK6589202.1"/>
    </source>
</evidence>